<evidence type="ECO:0000313" key="2">
    <source>
        <dbReference type="EMBL" id="GIM96509.1"/>
    </source>
</evidence>
<gene>
    <name evidence="2" type="ORF">Ato02nite_083020</name>
</gene>
<dbReference type="EMBL" id="BOQN01000120">
    <property type="protein sequence ID" value="GIM96509.1"/>
    <property type="molecule type" value="Genomic_DNA"/>
</dbReference>
<protein>
    <recommendedName>
        <fullName evidence="1">Cyclic nucleotide-binding domain-containing protein</fullName>
    </recommendedName>
</protein>
<keyword evidence="3" id="KW-1185">Reference proteome</keyword>
<proteinExistence type="predicted"/>
<dbReference type="PROSITE" id="PS50042">
    <property type="entry name" value="CNMP_BINDING_3"/>
    <property type="match status" value="1"/>
</dbReference>
<feature type="domain" description="Cyclic nucleotide-binding" evidence="1">
    <location>
        <begin position="17"/>
        <end position="85"/>
    </location>
</feature>
<name>A0A920BPK1_9ACTN</name>
<dbReference type="InterPro" id="IPR014710">
    <property type="entry name" value="RmlC-like_jellyroll"/>
</dbReference>
<dbReference type="InterPro" id="IPR018490">
    <property type="entry name" value="cNMP-bd_dom_sf"/>
</dbReference>
<evidence type="ECO:0000259" key="1">
    <source>
        <dbReference type="PROSITE" id="PS50042"/>
    </source>
</evidence>
<dbReference type="Proteomes" id="UP000677082">
    <property type="component" value="Unassembled WGS sequence"/>
</dbReference>
<dbReference type="RefSeq" id="WP_213012187.1">
    <property type="nucleotide sequence ID" value="NZ_BOQN01000120.1"/>
</dbReference>
<evidence type="ECO:0000313" key="3">
    <source>
        <dbReference type="Proteomes" id="UP000677082"/>
    </source>
</evidence>
<dbReference type="Pfam" id="PF00027">
    <property type="entry name" value="cNMP_binding"/>
    <property type="match status" value="1"/>
</dbReference>
<dbReference type="Gene3D" id="2.60.120.10">
    <property type="entry name" value="Jelly Rolls"/>
    <property type="match status" value="1"/>
</dbReference>
<dbReference type="SUPFAM" id="SSF51206">
    <property type="entry name" value="cAMP-binding domain-like"/>
    <property type="match status" value="1"/>
</dbReference>
<comment type="caution">
    <text evidence="2">The sequence shown here is derived from an EMBL/GenBank/DDBJ whole genome shotgun (WGS) entry which is preliminary data.</text>
</comment>
<accession>A0A920BPK1</accession>
<dbReference type="CDD" id="cd00038">
    <property type="entry name" value="CAP_ED"/>
    <property type="match status" value="1"/>
</dbReference>
<reference evidence="2 3" key="1">
    <citation type="submission" date="2021-03" db="EMBL/GenBank/DDBJ databases">
        <title>Whole genome shotgun sequence of Actinoplanes toevensis NBRC 105298.</title>
        <authorList>
            <person name="Komaki H."/>
            <person name="Tamura T."/>
        </authorList>
    </citation>
    <scope>NUCLEOTIDE SEQUENCE [LARGE SCALE GENOMIC DNA]</scope>
    <source>
        <strain evidence="2 3">NBRC 105298</strain>
    </source>
</reference>
<organism evidence="2 3">
    <name type="scientific">Paractinoplanes toevensis</name>
    <dbReference type="NCBI Taxonomy" id="571911"/>
    <lineage>
        <taxon>Bacteria</taxon>
        <taxon>Bacillati</taxon>
        <taxon>Actinomycetota</taxon>
        <taxon>Actinomycetes</taxon>
        <taxon>Micromonosporales</taxon>
        <taxon>Micromonosporaceae</taxon>
        <taxon>Paractinoplanes</taxon>
    </lineage>
</organism>
<dbReference type="AlphaFoldDB" id="A0A920BPK1"/>
<dbReference type="InterPro" id="IPR000595">
    <property type="entry name" value="cNMP-bd_dom"/>
</dbReference>
<sequence>MAEAIPGRAAGWAPRTFLGGLSRPVAEELLRRSARRRYQSGRSILREGVLGSHVVVLESGFVKVTTAVEGCETLLGIRLPGELVGAKSRPQESQRAGLSGPS</sequence>